<keyword evidence="4" id="KW-1185">Reference proteome</keyword>
<dbReference type="PANTHER" id="PTHR11851:SF226">
    <property type="entry name" value="CYTOCHROME B-C1 COMPLEX SUBUNIT 2, MITOCHONDRIAL"/>
    <property type="match status" value="1"/>
</dbReference>
<sequence length="454" mass="48708">MVNSVVRSSLLRNPTVRHYAVAAAAQSSASSGPETKVLANKVIVAACDTNSPLAQVSIVFRAGSRNETYETQGTAHYLRIAAGLSSSSFSAFAITRNIQQLGGCVLTTLDRESIAYTLQITRNHLTDVLKYFEAAVTKPVFKPWELTDELQRVQYDLTCLSDTTLIVELLHKAAFRNGLGYSLFCPEHQIGKISPETLQHFFNTWCTTPRCAVVGTGVSLEELAALGSNLSIASAENANEASKYCGGEIRKETNSSLTNVAIAVEGVSLKNEKDALACAVLQRASSGVPRVKWGSSSSPLYKELSSVAGTEPFGAQTFNASYTDSGLFGVVLCSPPNISGSVSKHNSIRVTKAAKKWLKSLKLSDNDIARGKNILKTEVWDAADNALCLLENMQQQAVLKGEISSPASLVNNIDKLSASDVKAVADKLAKGKLSMASIGNLKTVPYLDELKYMS</sequence>
<feature type="domain" description="Peptidase M16 C-terminal" evidence="2">
    <location>
        <begin position="192"/>
        <end position="375"/>
    </location>
</feature>
<evidence type="ECO:0008006" key="5">
    <source>
        <dbReference type="Google" id="ProtNLM"/>
    </source>
</evidence>
<dbReference type="PANTHER" id="PTHR11851">
    <property type="entry name" value="METALLOPROTEASE"/>
    <property type="match status" value="1"/>
</dbReference>
<gene>
    <name evidence="3" type="ORF">XYLVIOL_LOCUS5023</name>
</gene>
<evidence type="ECO:0000259" key="2">
    <source>
        <dbReference type="Pfam" id="PF05193"/>
    </source>
</evidence>
<comment type="caution">
    <text evidence="3">The sequence shown here is derived from an EMBL/GenBank/DDBJ whole genome shotgun (WGS) entry which is preliminary data.</text>
</comment>
<dbReference type="InterPro" id="IPR011249">
    <property type="entry name" value="Metalloenz_LuxS/M16"/>
</dbReference>
<dbReference type="Pfam" id="PF05193">
    <property type="entry name" value="Peptidase_M16_C"/>
    <property type="match status" value="1"/>
</dbReference>
<accession>A0ABP1NKA3</accession>
<evidence type="ECO:0000259" key="1">
    <source>
        <dbReference type="Pfam" id="PF00675"/>
    </source>
</evidence>
<proteinExistence type="predicted"/>
<name>A0ABP1NKA3_XYLVO</name>
<organism evidence="3 4">
    <name type="scientific">Xylocopa violacea</name>
    <name type="common">Violet carpenter bee</name>
    <name type="synonym">Apis violacea</name>
    <dbReference type="NCBI Taxonomy" id="135666"/>
    <lineage>
        <taxon>Eukaryota</taxon>
        <taxon>Metazoa</taxon>
        <taxon>Ecdysozoa</taxon>
        <taxon>Arthropoda</taxon>
        <taxon>Hexapoda</taxon>
        <taxon>Insecta</taxon>
        <taxon>Pterygota</taxon>
        <taxon>Neoptera</taxon>
        <taxon>Endopterygota</taxon>
        <taxon>Hymenoptera</taxon>
        <taxon>Apocrita</taxon>
        <taxon>Aculeata</taxon>
        <taxon>Apoidea</taxon>
        <taxon>Anthophila</taxon>
        <taxon>Apidae</taxon>
        <taxon>Xylocopa</taxon>
        <taxon>Xylocopa</taxon>
    </lineage>
</organism>
<dbReference type="EMBL" id="CAXAJV020001292">
    <property type="protein sequence ID" value="CAL7941464.1"/>
    <property type="molecule type" value="Genomic_DNA"/>
</dbReference>
<dbReference type="InterPro" id="IPR007863">
    <property type="entry name" value="Peptidase_M16_C"/>
</dbReference>
<reference evidence="3 4" key="1">
    <citation type="submission" date="2024-08" db="EMBL/GenBank/DDBJ databases">
        <authorList>
            <person name="Will J Nash"/>
            <person name="Angela Man"/>
            <person name="Seanna McTaggart"/>
            <person name="Kendall Baker"/>
            <person name="Tom Barker"/>
            <person name="Leah Catchpole"/>
            <person name="Alex Durrant"/>
            <person name="Karim Gharbi"/>
            <person name="Naomi Irish"/>
            <person name="Gemy Kaithakottil"/>
            <person name="Debby Ku"/>
            <person name="Aaliyah Providence"/>
            <person name="Felix Shaw"/>
            <person name="David Swarbreck"/>
            <person name="Chris Watkins"/>
            <person name="Ann M. McCartney"/>
            <person name="Giulio Formenti"/>
            <person name="Alice Mouton"/>
            <person name="Noel Vella"/>
            <person name="Bjorn M von Reumont"/>
            <person name="Adriana Vella"/>
            <person name="Wilfried Haerty"/>
        </authorList>
    </citation>
    <scope>NUCLEOTIDE SEQUENCE [LARGE SCALE GENOMIC DNA]</scope>
</reference>
<protein>
    <recommendedName>
        <fullName evidence="5">Cytochrome b-c1 complex subunit 2, mitochondrial</fullName>
    </recommendedName>
</protein>
<dbReference type="SUPFAM" id="SSF63411">
    <property type="entry name" value="LuxS/MPP-like metallohydrolase"/>
    <property type="match status" value="2"/>
</dbReference>
<evidence type="ECO:0000313" key="3">
    <source>
        <dbReference type="EMBL" id="CAL7941464.1"/>
    </source>
</evidence>
<dbReference type="Gene3D" id="3.30.830.10">
    <property type="entry name" value="Metalloenzyme, LuxS/M16 peptidase-like"/>
    <property type="match status" value="2"/>
</dbReference>
<evidence type="ECO:0000313" key="4">
    <source>
        <dbReference type="Proteomes" id="UP001642520"/>
    </source>
</evidence>
<dbReference type="Proteomes" id="UP001642520">
    <property type="component" value="Unassembled WGS sequence"/>
</dbReference>
<dbReference type="Pfam" id="PF00675">
    <property type="entry name" value="Peptidase_M16"/>
    <property type="match status" value="1"/>
</dbReference>
<feature type="domain" description="Peptidase M16 N-terminal" evidence="1">
    <location>
        <begin position="44"/>
        <end position="187"/>
    </location>
</feature>
<dbReference type="InterPro" id="IPR050361">
    <property type="entry name" value="MPP/UQCRC_Complex"/>
</dbReference>
<dbReference type="InterPro" id="IPR011765">
    <property type="entry name" value="Pept_M16_N"/>
</dbReference>